<evidence type="ECO:0000313" key="2">
    <source>
        <dbReference type="Proteomes" id="UP000023152"/>
    </source>
</evidence>
<name>X6LYC3_RETFI</name>
<dbReference type="Gene3D" id="3.60.10.10">
    <property type="entry name" value="Endonuclease/exonuclease/phosphatase"/>
    <property type="match status" value="1"/>
</dbReference>
<evidence type="ECO:0000313" key="1">
    <source>
        <dbReference type="EMBL" id="ETO06167.1"/>
    </source>
</evidence>
<dbReference type="InterPro" id="IPR036691">
    <property type="entry name" value="Endo/exonu/phosph_ase_sf"/>
</dbReference>
<dbReference type="OrthoDB" id="410381at2759"/>
<dbReference type="EMBL" id="ASPP01027411">
    <property type="protein sequence ID" value="ETO06167.1"/>
    <property type="molecule type" value="Genomic_DNA"/>
</dbReference>
<sequence length="149" mass="17782">MKKYQQSHSEILEKIIQLFNILKYIIIIIVDFNARIIDTGDSITNQNGQLLKQLCEIHKLKILNINQTFGQRIYHNFKILPDITKRIDKLLIDTSMKNYDPNQVYEGLMWNIYDTLNKTNMIRTKYMNNIKDMEQMDKKLYVTAAKKKH</sequence>
<evidence type="ECO:0008006" key="3">
    <source>
        <dbReference type="Google" id="ProtNLM"/>
    </source>
</evidence>
<gene>
    <name evidence="1" type="ORF">RFI_31230</name>
</gene>
<dbReference type="AlphaFoldDB" id="X6LYC3"/>
<proteinExistence type="predicted"/>
<dbReference type="Proteomes" id="UP000023152">
    <property type="component" value="Unassembled WGS sequence"/>
</dbReference>
<comment type="caution">
    <text evidence="1">The sequence shown here is derived from an EMBL/GenBank/DDBJ whole genome shotgun (WGS) entry which is preliminary data.</text>
</comment>
<organism evidence="1 2">
    <name type="scientific">Reticulomyxa filosa</name>
    <dbReference type="NCBI Taxonomy" id="46433"/>
    <lineage>
        <taxon>Eukaryota</taxon>
        <taxon>Sar</taxon>
        <taxon>Rhizaria</taxon>
        <taxon>Retaria</taxon>
        <taxon>Foraminifera</taxon>
        <taxon>Monothalamids</taxon>
        <taxon>Reticulomyxidae</taxon>
        <taxon>Reticulomyxa</taxon>
    </lineage>
</organism>
<keyword evidence="2" id="KW-1185">Reference proteome</keyword>
<accession>X6LYC3</accession>
<reference evidence="1 2" key="1">
    <citation type="journal article" date="2013" name="Curr. Biol.">
        <title>The Genome of the Foraminiferan Reticulomyxa filosa.</title>
        <authorList>
            <person name="Glockner G."/>
            <person name="Hulsmann N."/>
            <person name="Schleicher M."/>
            <person name="Noegel A.A."/>
            <person name="Eichinger L."/>
            <person name="Gallinger C."/>
            <person name="Pawlowski J."/>
            <person name="Sierra R."/>
            <person name="Euteneuer U."/>
            <person name="Pillet L."/>
            <person name="Moustafa A."/>
            <person name="Platzer M."/>
            <person name="Groth M."/>
            <person name="Szafranski K."/>
            <person name="Schliwa M."/>
        </authorList>
    </citation>
    <scope>NUCLEOTIDE SEQUENCE [LARGE SCALE GENOMIC DNA]</scope>
</reference>
<protein>
    <recommendedName>
        <fullName evidence="3">Endonuclease/exonuclease/phosphatase domain-containing protein</fullName>
    </recommendedName>
</protein>